<evidence type="ECO:0000313" key="2">
    <source>
        <dbReference type="Proteomes" id="UP000790709"/>
    </source>
</evidence>
<accession>A0ACB8B7U0</accession>
<organism evidence="1 2">
    <name type="scientific">Leucogyrophana mollusca</name>
    <dbReference type="NCBI Taxonomy" id="85980"/>
    <lineage>
        <taxon>Eukaryota</taxon>
        <taxon>Fungi</taxon>
        <taxon>Dikarya</taxon>
        <taxon>Basidiomycota</taxon>
        <taxon>Agaricomycotina</taxon>
        <taxon>Agaricomycetes</taxon>
        <taxon>Agaricomycetidae</taxon>
        <taxon>Boletales</taxon>
        <taxon>Boletales incertae sedis</taxon>
        <taxon>Leucogyrophana</taxon>
    </lineage>
</organism>
<comment type="caution">
    <text evidence="1">The sequence shown here is derived from an EMBL/GenBank/DDBJ whole genome shotgun (WGS) entry which is preliminary data.</text>
</comment>
<proteinExistence type="predicted"/>
<evidence type="ECO:0000313" key="1">
    <source>
        <dbReference type="EMBL" id="KAH7921258.1"/>
    </source>
</evidence>
<dbReference type="EMBL" id="MU266535">
    <property type="protein sequence ID" value="KAH7921258.1"/>
    <property type="molecule type" value="Genomic_DNA"/>
</dbReference>
<keyword evidence="2" id="KW-1185">Reference proteome</keyword>
<dbReference type="Proteomes" id="UP000790709">
    <property type="component" value="Unassembled WGS sequence"/>
</dbReference>
<reference evidence="1" key="1">
    <citation type="journal article" date="2021" name="New Phytol.">
        <title>Evolutionary innovations through gain and loss of genes in the ectomycorrhizal Boletales.</title>
        <authorList>
            <person name="Wu G."/>
            <person name="Miyauchi S."/>
            <person name="Morin E."/>
            <person name="Kuo A."/>
            <person name="Drula E."/>
            <person name="Varga T."/>
            <person name="Kohler A."/>
            <person name="Feng B."/>
            <person name="Cao Y."/>
            <person name="Lipzen A."/>
            <person name="Daum C."/>
            <person name="Hundley H."/>
            <person name="Pangilinan J."/>
            <person name="Johnson J."/>
            <person name="Barry K."/>
            <person name="LaButti K."/>
            <person name="Ng V."/>
            <person name="Ahrendt S."/>
            <person name="Min B."/>
            <person name="Choi I.G."/>
            <person name="Park H."/>
            <person name="Plett J.M."/>
            <person name="Magnuson J."/>
            <person name="Spatafora J.W."/>
            <person name="Nagy L.G."/>
            <person name="Henrissat B."/>
            <person name="Grigoriev I.V."/>
            <person name="Yang Z.L."/>
            <person name="Xu J."/>
            <person name="Martin F.M."/>
        </authorList>
    </citation>
    <scope>NUCLEOTIDE SEQUENCE</scope>
    <source>
        <strain evidence="1">KUC20120723A-06</strain>
    </source>
</reference>
<gene>
    <name evidence="1" type="ORF">BV22DRAFT_1132440</name>
</gene>
<name>A0ACB8B7U0_9AGAM</name>
<protein>
    <submittedName>
        <fullName evidence="1">Uncharacterized protein</fullName>
    </submittedName>
</protein>
<sequence length="277" mass="30635">MLKRQRPASPPPTSFELSSLFPDRPIRPLPQREASEPGPSQQPRAKRRRVYAPVLDGTCRGWLPAGVSSSVFGTQESDGEEDWVDEGDDEFTSGQPNVSPEEMAMYKQTNSILHEVHTLHQHRLMSSNSSLHTGANSLPYPNWSPPSTISQQSSAQQAYSQHPPSHTRSPGYYVPASGYSGGKASFPVQPDRPVPYAHTHASVNQDHQQTSSWQPPPHQGSIFTEPEIDEVESVRERYGDSNKLLGSLFLLRRRALEGSLASSDALPDEFSSTNHTQ</sequence>